<gene>
    <name evidence="6" type="ORF">SAMN04488539_0908</name>
</gene>
<feature type="DNA-binding region" description="H-T-H motif" evidence="4">
    <location>
        <begin position="33"/>
        <end position="52"/>
    </location>
</feature>
<evidence type="ECO:0000313" key="6">
    <source>
        <dbReference type="EMBL" id="SDS05112.1"/>
    </source>
</evidence>
<dbReference type="EMBL" id="LT629765">
    <property type="protein sequence ID" value="SDS05112.1"/>
    <property type="molecule type" value="Genomic_DNA"/>
</dbReference>
<dbReference type="SUPFAM" id="SSF46689">
    <property type="entry name" value="Homeodomain-like"/>
    <property type="match status" value="1"/>
</dbReference>
<dbReference type="eggNOG" id="COG1309">
    <property type="taxonomic scope" value="Bacteria"/>
</dbReference>
<keyword evidence="2 4" id="KW-0238">DNA-binding</keyword>
<organism evidence="6 7">
    <name type="scientific">Corynebacterium timonense</name>
    <dbReference type="NCBI Taxonomy" id="441500"/>
    <lineage>
        <taxon>Bacteria</taxon>
        <taxon>Bacillati</taxon>
        <taxon>Actinomycetota</taxon>
        <taxon>Actinomycetes</taxon>
        <taxon>Mycobacteriales</taxon>
        <taxon>Corynebacteriaceae</taxon>
        <taxon>Corynebacterium</taxon>
    </lineage>
</organism>
<proteinExistence type="predicted"/>
<dbReference type="PROSITE" id="PS50977">
    <property type="entry name" value="HTH_TETR_2"/>
    <property type="match status" value="1"/>
</dbReference>
<evidence type="ECO:0000256" key="1">
    <source>
        <dbReference type="ARBA" id="ARBA00023015"/>
    </source>
</evidence>
<dbReference type="InterPro" id="IPR001647">
    <property type="entry name" value="HTH_TetR"/>
</dbReference>
<dbReference type="STRING" id="1203190.GCA_000312345_01819"/>
<protein>
    <submittedName>
        <fullName evidence="6">Regulatory protein, tetR family</fullName>
    </submittedName>
</protein>
<reference evidence="6 7" key="1">
    <citation type="submission" date="2016-10" db="EMBL/GenBank/DDBJ databases">
        <authorList>
            <person name="de Groot N.N."/>
        </authorList>
    </citation>
    <scope>NUCLEOTIDE SEQUENCE [LARGE SCALE GENOMIC DNA]</scope>
    <source>
        <strain evidence="6 7">DSM 45434</strain>
    </source>
</reference>
<dbReference type="PRINTS" id="PR00455">
    <property type="entry name" value="HTHTETR"/>
</dbReference>
<feature type="domain" description="HTH tetR-type" evidence="5">
    <location>
        <begin position="10"/>
        <end position="70"/>
    </location>
</feature>
<evidence type="ECO:0000256" key="4">
    <source>
        <dbReference type="PROSITE-ProRule" id="PRU00335"/>
    </source>
</evidence>
<name>A0A1H1P1P9_9CORY</name>
<dbReference type="Pfam" id="PF00440">
    <property type="entry name" value="TetR_N"/>
    <property type="match status" value="1"/>
</dbReference>
<dbReference type="GO" id="GO:0003677">
    <property type="term" value="F:DNA binding"/>
    <property type="evidence" value="ECO:0007669"/>
    <property type="project" value="UniProtKB-UniRule"/>
</dbReference>
<keyword evidence="1" id="KW-0805">Transcription regulation</keyword>
<evidence type="ECO:0000256" key="2">
    <source>
        <dbReference type="ARBA" id="ARBA00023125"/>
    </source>
</evidence>
<dbReference type="Proteomes" id="UP000182237">
    <property type="component" value="Chromosome I"/>
</dbReference>
<dbReference type="OrthoDB" id="5816932at2"/>
<accession>A0A1H1P1P9</accession>
<keyword evidence="7" id="KW-1185">Reference proteome</keyword>
<dbReference type="AlphaFoldDB" id="A0A1H1P1P9"/>
<keyword evidence="3" id="KW-0804">Transcription</keyword>
<dbReference type="PANTHER" id="PTHR47506">
    <property type="entry name" value="TRANSCRIPTIONAL REGULATORY PROTEIN"/>
    <property type="match status" value="1"/>
</dbReference>
<evidence type="ECO:0000259" key="5">
    <source>
        <dbReference type="PROSITE" id="PS50977"/>
    </source>
</evidence>
<dbReference type="InterPro" id="IPR009057">
    <property type="entry name" value="Homeodomain-like_sf"/>
</dbReference>
<dbReference type="RefSeq" id="WP_019194618.1">
    <property type="nucleotide sequence ID" value="NZ_LT629765.1"/>
</dbReference>
<evidence type="ECO:0000313" key="7">
    <source>
        <dbReference type="Proteomes" id="UP000182237"/>
    </source>
</evidence>
<dbReference type="PANTHER" id="PTHR47506:SF1">
    <property type="entry name" value="HTH-TYPE TRANSCRIPTIONAL REGULATOR YJDC"/>
    <property type="match status" value="1"/>
</dbReference>
<evidence type="ECO:0000256" key="3">
    <source>
        <dbReference type="ARBA" id="ARBA00023163"/>
    </source>
</evidence>
<dbReference type="Gene3D" id="1.10.357.10">
    <property type="entry name" value="Tetracycline Repressor, domain 2"/>
    <property type="match status" value="1"/>
</dbReference>
<sequence length="188" mass="21131">MPIVSNDELSRRRSDIIDAARGCFAQYGYEGATVTRLEKATGKTRGAIFHHFGDKESLFLAVASEDARRQAEVVADNGLIEVMRTLVAHPEAHSWYMTRAETVRKLRTDPAFEERWRGHQEVLDEAVRSRLSHNADMREDVPLDVIQTYLETVMDGLVVKLAEGESSARLSAMLDLVELSVRAPVPEH</sequence>